<dbReference type="CDD" id="cd06580">
    <property type="entry name" value="TM_PBP1_transp_TpRbsC_like"/>
    <property type="match status" value="1"/>
</dbReference>
<feature type="transmembrane region" description="Helical" evidence="7">
    <location>
        <begin position="71"/>
        <end position="93"/>
    </location>
</feature>
<keyword evidence="3 7" id="KW-0812">Transmembrane</keyword>
<dbReference type="GO" id="GO:0022857">
    <property type="term" value="F:transmembrane transporter activity"/>
    <property type="evidence" value="ECO:0007669"/>
    <property type="project" value="InterPro"/>
</dbReference>
<dbReference type="PANTHER" id="PTHR47089">
    <property type="entry name" value="ABC TRANSPORTER, PERMEASE PROTEIN"/>
    <property type="match status" value="1"/>
</dbReference>
<comment type="caution">
    <text evidence="8">The sequence shown here is derived from an EMBL/GenBank/DDBJ whole genome shotgun (WGS) entry which is preliminary data.</text>
</comment>
<accession>A0A3P3VVK1</accession>
<organism evidence="8 9">
    <name type="scientific">Gulosibacter macacae</name>
    <dbReference type="NCBI Taxonomy" id="2488791"/>
    <lineage>
        <taxon>Bacteria</taxon>
        <taxon>Bacillati</taxon>
        <taxon>Actinomycetota</taxon>
        <taxon>Actinomycetes</taxon>
        <taxon>Micrococcales</taxon>
        <taxon>Microbacteriaceae</taxon>
        <taxon>Gulosibacter</taxon>
    </lineage>
</organism>
<feature type="transmembrane region" description="Helical" evidence="7">
    <location>
        <begin position="141"/>
        <end position="158"/>
    </location>
</feature>
<dbReference type="OrthoDB" id="45037at2"/>
<dbReference type="Proteomes" id="UP000274391">
    <property type="component" value="Unassembled WGS sequence"/>
</dbReference>
<feature type="transmembrane region" description="Helical" evidence="7">
    <location>
        <begin position="371"/>
        <end position="389"/>
    </location>
</feature>
<evidence type="ECO:0000313" key="8">
    <source>
        <dbReference type="EMBL" id="RRJ86825.1"/>
    </source>
</evidence>
<protein>
    <submittedName>
        <fullName evidence="8">ABC transporter permease</fullName>
    </submittedName>
</protein>
<evidence type="ECO:0000313" key="9">
    <source>
        <dbReference type="Proteomes" id="UP000274391"/>
    </source>
</evidence>
<keyword evidence="4 7" id="KW-1133">Transmembrane helix</keyword>
<feature type="transmembrane region" description="Helical" evidence="7">
    <location>
        <begin position="235"/>
        <end position="261"/>
    </location>
</feature>
<evidence type="ECO:0000256" key="5">
    <source>
        <dbReference type="ARBA" id="ARBA00023136"/>
    </source>
</evidence>
<feature type="transmembrane region" description="Helical" evidence="7">
    <location>
        <begin position="164"/>
        <end position="185"/>
    </location>
</feature>
<feature type="transmembrane region" description="Helical" evidence="7">
    <location>
        <begin position="39"/>
        <end position="59"/>
    </location>
</feature>
<name>A0A3P3VVK1_9MICO</name>
<keyword evidence="2" id="KW-1003">Cell membrane</keyword>
<evidence type="ECO:0000256" key="1">
    <source>
        <dbReference type="ARBA" id="ARBA00004651"/>
    </source>
</evidence>
<feature type="region of interest" description="Disordered" evidence="6">
    <location>
        <begin position="1"/>
        <end position="22"/>
    </location>
</feature>
<dbReference type="AlphaFoldDB" id="A0A3P3VVK1"/>
<evidence type="ECO:0000256" key="4">
    <source>
        <dbReference type="ARBA" id="ARBA00022989"/>
    </source>
</evidence>
<dbReference type="RefSeq" id="WP_124972052.1">
    <property type="nucleotide sequence ID" value="NZ_RQVS01000007.1"/>
</dbReference>
<dbReference type="GO" id="GO:0005886">
    <property type="term" value="C:plasma membrane"/>
    <property type="evidence" value="ECO:0007669"/>
    <property type="project" value="UniProtKB-SubCell"/>
</dbReference>
<evidence type="ECO:0000256" key="7">
    <source>
        <dbReference type="SAM" id="Phobius"/>
    </source>
</evidence>
<evidence type="ECO:0000256" key="6">
    <source>
        <dbReference type="SAM" id="MobiDB-lite"/>
    </source>
</evidence>
<evidence type="ECO:0000256" key="3">
    <source>
        <dbReference type="ARBA" id="ARBA00022692"/>
    </source>
</evidence>
<proteinExistence type="predicted"/>
<sequence>MTDAQLTPVPPPEPTKKELKEVDQHPWQGVWRDILGGNLLRSLLAVLAAILIGSLIVVFTEERVINAMGYFFAAPGDTFSAIGQVIGSAYQSIFQGAIYHPRTGFTPLLSTLAFATPLIAAGLGLAVSFRAGLFNIGGQGQLLAGAMMAGWVGAMWQLPLGLHLVVAILAGIAGAAIWASIVGWLKAQTGAHEVILTIMFNWIALWSVTYLLKQPLFNGPNAAGNPKSKPMLETAVMPSIGGVSIGILLVIAAAVVFWWIFERSTIGFRIRAVGINPHAARTAGINVKTVTVVTMALSGAFIGLAAATQVLGVYPRGFTDKVDEGIGFSAITVALLGGNHPVGVVLAGLLFGALRAGAAAMEVNAGISRDIIPVIQGIIVLFVAAPPLIRSIFRLPKPTGIRLADRLVGARKDDSKNENEKVNAS</sequence>
<dbReference type="EMBL" id="RQVS01000007">
    <property type="protein sequence ID" value="RRJ86825.1"/>
    <property type="molecule type" value="Genomic_DNA"/>
</dbReference>
<feature type="transmembrane region" description="Helical" evidence="7">
    <location>
        <begin position="194"/>
        <end position="212"/>
    </location>
</feature>
<comment type="subcellular location">
    <subcellularLocation>
        <location evidence="1">Cell membrane</location>
        <topology evidence="1">Multi-pass membrane protein</topology>
    </subcellularLocation>
</comment>
<reference evidence="8 9" key="1">
    <citation type="submission" date="2018-11" db="EMBL/GenBank/DDBJ databases">
        <title>YIM 102482-1 draft genome.</title>
        <authorList>
            <person name="Li G."/>
            <person name="Jiang Y."/>
        </authorList>
    </citation>
    <scope>NUCLEOTIDE SEQUENCE [LARGE SCALE GENOMIC DNA]</scope>
    <source>
        <strain evidence="8 9">YIM 102482-1</strain>
    </source>
</reference>
<feature type="transmembrane region" description="Helical" evidence="7">
    <location>
        <begin position="105"/>
        <end position="129"/>
    </location>
</feature>
<gene>
    <name evidence="8" type="ORF">EG850_07335</name>
</gene>
<dbReference type="PANTHER" id="PTHR47089:SF1">
    <property type="entry name" value="GUANOSINE ABC TRANSPORTER PERMEASE PROTEIN NUPP"/>
    <property type="match status" value="1"/>
</dbReference>
<keyword evidence="5 7" id="KW-0472">Membrane</keyword>
<keyword evidence="9" id="KW-1185">Reference proteome</keyword>
<dbReference type="Pfam" id="PF02653">
    <property type="entry name" value="BPD_transp_2"/>
    <property type="match status" value="1"/>
</dbReference>
<feature type="transmembrane region" description="Helical" evidence="7">
    <location>
        <begin position="290"/>
        <end position="314"/>
    </location>
</feature>
<dbReference type="InterPro" id="IPR001851">
    <property type="entry name" value="ABC_transp_permease"/>
</dbReference>
<evidence type="ECO:0000256" key="2">
    <source>
        <dbReference type="ARBA" id="ARBA00022475"/>
    </source>
</evidence>
<feature type="transmembrane region" description="Helical" evidence="7">
    <location>
        <begin position="326"/>
        <end position="351"/>
    </location>
</feature>